<proteinExistence type="predicted"/>
<reference evidence="1 2" key="1">
    <citation type="submission" date="2016-10" db="EMBL/GenBank/DDBJ databases">
        <authorList>
            <person name="de Groot N.N."/>
        </authorList>
    </citation>
    <scope>NUCLEOTIDE SEQUENCE [LARGE SCALE GENOMIC DNA]</scope>
    <source>
        <strain evidence="1 2">DSM 9236</strain>
    </source>
</reference>
<dbReference type="EMBL" id="FONL01000007">
    <property type="protein sequence ID" value="SFE46797.1"/>
    <property type="molecule type" value="Genomic_DNA"/>
</dbReference>
<protein>
    <recommendedName>
        <fullName evidence="3">DUF4127 domain-containing protein</fullName>
    </recommendedName>
</protein>
<evidence type="ECO:0008006" key="3">
    <source>
        <dbReference type="Google" id="ProtNLM"/>
    </source>
</evidence>
<dbReference type="AlphaFoldDB" id="A0A1I2ASU6"/>
<name>A0A1I2ASU6_9FIRM</name>
<dbReference type="InterPro" id="IPR025394">
    <property type="entry name" value="DUF4127"/>
</dbReference>
<dbReference type="STRING" id="1123323.SAMN05216245_10712"/>
<gene>
    <name evidence="1" type="ORF">SAMN05216245_10712</name>
</gene>
<keyword evidence="2" id="KW-1185">Reference proteome</keyword>
<evidence type="ECO:0000313" key="1">
    <source>
        <dbReference type="EMBL" id="SFE46797.1"/>
    </source>
</evidence>
<dbReference type="Pfam" id="PF13552">
    <property type="entry name" value="DUF4127"/>
    <property type="match status" value="1"/>
</dbReference>
<evidence type="ECO:0000313" key="2">
    <source>
        <dbReference type="Proteomes" id="UP000198896"/>
    </source>
</evidence>
<accession>A0A1I2ASU6</accession>
<organism evidence="1 2">
    <name type="scientific">Succiniclasticum ruminis DSM 9236</name>
    <dbReference type="NCBI Taxonomy" id="1123323"/>
    <lineage>
        <taxon>Bacteria</taxon>
        <taxon>Bacillati</taxon>
        <taxon>Bacillota</taxon>
        <taxon>Negativicutes</taxon>
        <taxon>Acidaminococcales</taxon>
        <taxon>Acidaminococcaceae</taxon>
        <taxon>Succiniclasticum</taxon>
    </lineage>
</organism>
<sequence length="538" mass="59458">MLAGSSVLAANDAAETVKNEKKTEPVTTTAPSQAVLSKSRGTMVYVPMDTRPVCKDYTVATMQAAGWNIVVPPDELLSSLQREGQPDKLLEWLEQNAQEAVAIVASADALIYGGLVDSRTHHIEPSVLQSRAERLLSLKQKKHSPDIYVFVTIMRTPKASAAPAEPVYYEEWGGKLFRQGALLDKNELQGLSRKESKELQALNHEIPRNVIADFYGRRRDNVRTTELLLHGIESDSFNYLLVGRDDTSPLSQAHKEARYMSSLVNNFSNTKIRFFSGADQLGLVLLTQAANRLTYNTPLVYTEFGAGKGGATVPTYEDDTVAESAKQHIFAAGGFPSKNPDTADYILLVNTPYNGKTLEASDVKNSGVADKNTKAFADRVQTWLEQGKKVIVSDSAYGNGADNALVKELFRRGIAYDLAAYGGWNTSGNTLGFALSQGIESPYYEGNAAKDLLTVRYLDDWAYQANARMDVYKNVIWPNYMPNSGYTPEQKRIAEAAIKESITKVSEPVMGDVAKDYDFKLPWSRMFEVQPIKIDKSM</sequence>
<dbReference type="Proteomes" id="UP000198896">
    <property type="component" value="Unassembled WGS sequence"/>
</dbReference>